<proteinExistence type="predicted"/>
<evidence type="ECO:0000313" key="1">
    <source>
        <dbReference type="EMBL" id="ARU04503.1"/>
    </source>
</evidence>
<organism evidence="1 2">
    <name type="scientific">Comamonas serinivorans</name>
    <dbReference type="NCBI Taxonomy" id="1082851"/>
    <lineage>
        <taxon>Bacteria</taxon>
        <taxon>Pseudomonadati</taxon>
        <taxon>Pseudomonadota</taxon>
        <taxon>Betaproteobacteria</taxon>
        <taxon>Burkholderiales</taxon>
        <taxon>Comamonadaceae</taxon>
        <taxon>Comamonas</taxon>
    </lineage>
</organism>
<name>A0A1Y0ELI2_9BURK</name>
<evidence type="ECO:0008006" key="3">
    <source>
        <dbReference type="Google" id="ProtNLM"/>
    </source>
</evidence>
<dbReference type="OrthoDB" id="5061673at2"/>
<keyword evidence="2" id="KW-1185">Reference proteome</keyword>
<dbReference type="AlphaFoldDB" id="A0A1Y0ELI2"/>
<protein>
    <recommendedName>
        <fullName evidence="3">Knr4/Smi1-like domain-containing protein</fullName>
    </recommendedName>
</protein>
<evidence type="ECO:0000313" key="2">
    <source>
        <dbReference type="Proteomes" id="UP000196138"/>
    </source>
</evidence>
<accession>A0A1Y0ELI2</accession>
<dbReference type="KEGG" id="cser:CCO03_07270"/>
<sequence>MLPAALHAFCAAHGGLQNPAQTVWFYGLADHAGQSDAAFSWDFAQRLSLDAAVSEADTWAVRTFWQAHTPFAASVAGDYAYLALRHDGAVVVGQGPEFEESAEWLADSLPAFFTAFVAHLTGQARDARLLDFG</sequence>
<dbReference type="Proteomes" id="UP000196138">
    <property type="component" value="Chromosome"/>
</dbReference>
<dbReference type="EMBL" id="CP021455">
    <property type="protein sequence ID" value="ARU04503.1"/>
    <property type="molecule type" value="Genomic_DNA"/>
</dbReference>
<gene>
    <name evidence="1" type="ORF">CCO03_07270</name>
</gene>
<reference evidence="1 2" key="1">
    <citation type="submission" date="2017-05" db="EMBL/GenBank/DDBJ databases">
        <authorList>
            <person name="Song R."/>
            <person name="Chenine A.L."/>
            <person name="Ruprecht R.M."/>
        </authorList>
    </citation>
    <scope>NUCLEOTIDE SEQUENCE [LARGE SCALE GENOMIC DNA]</scope>
    <source>
        <strain evidence="1 2">DSM 26136</strain>
    </source>
</reference>
<dbReference type="RefSeq" id="WP_087279200.1">
    <property type="nucleotide sequence ID" value="NZ_CP021455.1"/>
</dbReference>